<dbReference type="InterPro" id="IPR022898">
    <property type="entry name" value="RNase_HII"/>
</dbReference>
<comment type="catalytic activity">
    <reaction evidence="1 12 13">
        <text>Endonucleolytic cleavage to 5'-phosphomonoester.</text>
        <dbReference type="EC" id="3.1.26.4"/>
    </reaction>
</comment>
<dbReference type="Gene3D" id="3.30.420.10">
    <property type="entry name" value="Ribonuclease H-like superfamily/Ribonuclease H"/>
    <property type="match status" value="1"/>
</dbReference>
<dbReference type="Proteomes" id="UP001500236">
    <property type="component" value="Unassembled WGS sequence"/>
</dbReference>
<feature type="binding site" evidence="12">
    <location>
        <position position="27"/>
    </location>
    <ligand>
        <name>a divalent metal cation</name>
        <dbReference type="ChEBI" id="CHEBI:60240"/>
    </ligand>
</feature>
<evidence type="ECO:0000256" key="7">
    <source>
        <dbReference type="ARBA" id="ARBA00022722"/>
    </source>
</evidence>
<comment type="function">
    <text evidence="3 13">Endonuclease that specifically degrades the RNA of RNA-DNA hybrids.</text>
</comment>
<keyword evidence="16" id="KW-1185">Reference proteome</keyword>
<dbReference type="InterPro" id="IPR024567">
    <property type="entry name" value="RNase_HII/HIII_dom"/>
</dbReference>
<name>A0ABP6M291_9MICC</name>
<evidence type="ECO:0000256" key="11">
    <source>
        <dbReference type="ARBA" id="ARBA00023211"/>
    </source>
</evidence>
<comment type="caution">
    <text evidence="15">The sequence shown here is derived from an EMBL/GenBank/DDBJ whole genome shotgun (WGS) entry which is preliminary data.</text>
</comment>
<evidence type="ECO:0000256" key="2">
    <source>
        <dbReference type="ARBA" id="ARBA00001946"/>
    </source>
</evidence>
<feature type="binding site" evidence="12">
    <location>
        <position position="135"/>
    </location>
    <ligand>
        <name>a divalent metal cation</name>
        <dbReference type="ChEBI" id="CHEBI:60240"/>
    </ligand>
</feature>
<keyword evidence="11" id="KW-0464">Manganese</keyword>
<evidence type="ECO:0000256" key="9">
    <source>
        <dbReference type="ARBA" id="ARBA00022759"/>
    </source>
</evidence>
<feature type="binding site" evidence="12">
    <location>
        <position position="26"/>
    </location>
    <ligand>
        <name>a divalent metal cation</name>
        <dbReference type="ChEBI" id="CHEBI:60240"/>
    </ligand>
</feature>
<evidence type="ECO:0000256" key="10">
    <source>
        <dbReference type="ARBA" id="ARBA00022801"/>
    </source>
</evidence>
<dbReference type="PANTHER" id="PTHR10954:SF18">
    <property type="entry name" value="RIBONUCLEASE HII"/>
    <property type="match status" value="1"/>
</dbReference>
<accession>A0ABP6M291</accession>
<evidence type="ECO:0000256" key="6">
    <source>
        <dbReference type="ARBA" id="ARBA00022490"/>
    </source>
</evidence>
<keyword evidence="7 12" id="KW-0540">Nuclease</keyword>
<keyword evidence="6" id="KW-0963">Cytoplasm</keyword>
<dbReference type="EC" id="3.1.26.4" evidence="13"/>
<keyword evidence="10 12" id="KW-0378">Hydrolase</keyword>
<gene>
    <name evidence="15" type="ORF">GCM10010529_26430</name>
</gene>
<protein>
    <recommendedName>
        <fullName evidence="13">Ribonuclease</fullName>
        <ecNumber evidence="13">3.1.26.4</ecNumber>
    </recommendedName>
</protein>
<dbReference type="InterPro" id="IPR036397">
    <property type="entry name" value="RNaseH_sf"/>
</dbReference>
<evidence type="ECO:0000256" key="13">
    <source>
        <dbReference type="RuleBase" id="RU003515"/>
    </source>
</evidence>
<evidence type="ECO:0000256" key="5">
    <source>
        <dbReference type="ARBA" id="ARBA00007383"/>
    </source>
</evidence>
<evidence type="ECO:0000256" key="4">
    <source>
        <dbReference type="ARBA" id="ARBA00004496"/>
    </source>
</evidence>
<evidence type="ECO:0000313" key="15">
    <source>
        <dbReference type="EMBL" id="GAA3073151.1"/>
    </source>
</evidence>
<evidence type="ECO:0000256" key="12">
    <source>
        <dbReference type="PROSITE-ProRule" id="PRU01319"/>
    </source>
</evidence>
<dbReference type="NCBIfam" id="NF000595">
    <property type="entry name" value="PRK00015.1-3"/>
    <property type="match status" value="1"/>
</dbReference>
<comment type="similarity">
    <text evidence="5 13">Belongs to the RNase HII family.</text>
</comment>
<evidence type="ECO:0000256" key="3">
    <source>
        <dbReference type="ARBA" id="ARBA00004065"/>
    </source>
</evidence>
<keyword evidence="8 12" id="KW-0479">Metal-binding</keyword>
<dbReference type="CDD" id="cd07182">
    <property type="entry name" value="RNase_HII_bacteria_HII_like"/>
    <property type="match status" value="1"/>
</dbReference>
<dbReference type="PROSITE" id="PS51975">
    <property type="entry name" value="RNASE_H_2"/>
    <property type="match status" value="1"/>
</dbReference>
<dbReference type="InterPro" id="IPR001352">
    <property type="entry name" value="RNase_HII/HIII"/>
</dbReference>
<evidence type="ECO:0000313" key="16">
    <source>
        <dbReference type="Proteomes" id="UP001500236"/>
    </source>
</evidence>
<reference evidence="16" key="1">
    <citation type="journal article" date="2019" name="Int. J. Syst. Evol. Microbiol.">
        <title>The Global Catalogue of Microorganisms (GCM) 10K type strain sequencing project: providing services to taxonomists for standard genome sequencing and annotation.</title>
        <authorList>
            <consortium name="The Broad Institute Genomics Platform"/>
            <consortium name="The Broad Institute Genome Sequencing Center for Infectious Disease"/>
            <person name="Wu L."/>
            <person name="Ma J."/>
        </authorList>
    </citation>
    <scope>NUCLEOTIDE SEQUENCE [LARGE SCALE GENOMIC DNA]</scope>
    <source>
        <strain evidence="16">JCM 14309</strain>
    </source>
</reference>
<sequence length="233" mass="24589">MPENATLLPELALASSIGARYVAGVDEVGRGALAGPVTVGVTVFDLYEPGLEYCPTTGVVEGLDGVRDSKLLTAAARQRWAPVVLERAASCSVQHREAARIDQIGITAALREAGLAGLDEVENSLGLAVDAVILDGSHDWLTGGASPRVHPLVKADVKALSVASASVVAKVRRDALMADLAQQHPGYGWESNRGYGSAAHRAALVERGLTPQHRRSWKLVPEGHSLRDAALRR</sequence>
<comment type="cofactor">
    <cofactor evidence="2">
        <name>Mg(2+)</name>
        <dbReference type="ChEBI" id="CHEBI:18420"/>
    </cofactor>
</comment>
<evidence type="ECO:0000256" key="1">
    <source>
        <dbReference type="ARBA" id="ARBA00000077"/>
    </source>
</evidence>
<dbReference type="InterPro" id="IPR012337">
    <property type="entry name" value="RNaseH-like_sf"/>
</dbReference>
<dbReference type="PANTHER" id="PTHR10954">
    <property type="entry name" value="RIBONUCLEASE H2 SUBUNIT A"/>
    <property type="match status" value="1"/>
</dbReference>
<dbReference type="Pfam" id="PF01351">
    <property type="entry name" value="RNase_HII"/>
    <property type="match status" value="1"/>
</dbReference>
<dbReference type="RefSeq" id="WP_344680926.1">
    <property type="nucleotide sequence ID" value="NZ_BAAAVT010000019.1"/>
</dbReference>
<dbReference type="EMBL" id="BAAAVT010000019">
    <property type="protein sequence ID" value="GAA3073151.1"/>
    <property type="molecule type" value="Genomic_DNA"/>
</dbReference>
<feature type="domain" description="RNase H type-2" evidence="14">
    <location>
        <begin position="20"/>
        <end position="229"/>
    </location>
</feature>
<dbReference type="SUPFAM" id="SSF53098">
    <property type="entry name" value="Ribonuclease H-like"/>
    <property type="match status" value="1"/>
</dbReference>
<comment type="subcellular location">
    <subcellularLocation>
        <location evidence="4">Cytoplasm</location>
    </subcellularLocation>
</comment>
<evidence type="ECO:0000259" key="14">
    <source>
        <dbReference type="PROSITE" id="PS51975"/>
    </source>
</evidence>
<evidence type="ECO:0000256" key="8">
    <source>
        <dbReference type="ARBA" id="ARBA00022723"/>
    </source>
</evidence>
<comment type="cofactor">
    <cofactor evidence="12">
        <name>Mn(2+)</name>
        <dbReference type="ChEBI" id="CHEBI:29035"/>
    </cofactor>
    <cofactor evidence="12">
        <name>Mg(2+)</name>
        <dbReference type="ChEBI" id="CHEBI:18420"/>
    </cofactor>
    <text evidence="12">Manganese or magnesium. Binds 1 divalent metal ion per monomer in the absence of substrate. May bind a second metal ion after substrate binding.</text>
</comment>
<organism evidence="15 16">
    <name type="scientific">Nesterenkonia aethiopica</name>
    <dbReference type="NCBI Taxonomy" id="269144"/>
    <lineage>
        <taxon>Bacteria</taxon>
        <taxon>Bacillati</taxon>
        <taxon>Actinomycetota</taxon>
        <taxon>Actinomycetes</taxon>
        <taxon>Micrococcales</taxon>
        <taxon>Micrococcaceae</taxon>
        <taxon>Nesterenkonia</taxon>
    </lineage>
</organism>
<proteinExistence type="inferred from homology"/>
<keyword evidence="9 12" id="KW-0255">Endonuclease</keyword>